<feature type="transmembrane region" description="Helical" evidence="6">
    <location>
        <begin position="627"/>
        <end position="649"/>
    </location>
</feature>
<feature type="compositionally biased region" description="Acidic residues" evidence="5">
    <location>
        <begin position="415"/>
        <end position="424"/>
    </location>
</feature>
<dbReference type="RefSeq" id="XP_064851294.1">
    <property type="nucleotide sequence ID" value="XM_064995222.1"/>
</dbReference>
<evidence type="ECO:0000256" key="2">
    <source>
        <dbReference type="ARBA" id="ARBA00022692"/>
    </source>
</evidence>
<feature type="transmembrane region" description="Helical" evidence="6">
    <location>
        <begin position="885"/>
        <end position="903"/>
    </location>
</feature>
<feature type="transmembrane region" description="Helical" evidence="6">
    <location>
        <begin position="566"/>
        <end position="589"/>
    </location>
</feature>
<keyword evidence="3 6" id="KW-1133">Transmembrane helix</keyword>
<feature type="transmembrane region" description="Helical" evidence="6">
    <location>
        <begin position="517"/>
        <end position="546"/>
    </location>
</feature>
<dbReference type="InterPro" id="IPR004841">
    <property type="entry name" value="AA-permease/SLC12A_dom"/>
</dbReference>
<feature type="domain" description="Amino acid permease/ SLC12A" evidence="7">
    <location>
        <begin position="487"/>
        <end position="1023"/>
    </location>
</feature>
<accession>A0AAV5QI20</accession>
<comment type="caution">
    <text evidence="8">The sequence shown here is derived from an EMBL/GenBank/DDBJ whole genome shotgun (WGS) entry which is preliminary data.</text>
</comment>
<dbReference type="GeneID" id="90072273"/>
<evidence type="ECO:0000313" key="8">
    <source>
        <dbReference type="EMBL" id="GMM34294.1"/>
    </source>
</evidence>
<evidence type="ECO:0000256" key="1">
    <source>
        <dbReference type="ARBA" id="ARBA00004141"/>
    </source>
</evidence>
<comment type="subcellular location">
    <subcellularLocation>
        <location evidence="1">Membrane</location>
        <topology evidence="1">Multi-pass membrane protein</topology>
    </subcellularLocation>
</comment>
<dbReference type="EMBL" id="BTFZ01000002">
    <property type="protein sequence ID" value="GMM34294.1"/>
    <property type="molecule type" value="Genomic_DNA"/>
</dbReference>
<dbReference type="InterPro" id="IPR050524">
    <property type="entry name" value="APC_YAT"/>
</dbReference>
<evidence type="ECO:0000259" key="7">
    <source>
        <dbReference type="Pfam" id="PF00324"/>
    </source>
</evidence>
<dbReference type="PANTHER" id="PTHR43341">
    <property type="entry name" value="AMINO ACID PERMEASE"/>
    <property type="match status" value="1"/>
</dbReference>
<feature type="compositionally biased region" description="Low complexity" evidence="5">
    <location>
        <begin position="47"/>
        <end position="64"/>
    </location>
</feature>
<evidence type="ECO:0000256" key="6">
    <source>
        <dbReference type="SAM" id="Phobius"/>
    </source>
</evidence>
<feature type="region of interest" description="Disordered" evidence="5">
    <location>
        <begin position="399"/>
        <end position="440"/>
    </location>
</feature>
<dbReference type="PANTHER" id="PTHR43341:SF46">
    <property type="entry name" value="SPS-SENSOR COMPONENT SSY1"/>
    <property type="match status" value="1"/>
</dbReference>
<sequence>MSTSEQYSELGENTCSPPRSVQIENLPQDHLEVDGIQTNLEFDTFSNDDSNNGNDNSNMNNNVNNNVSNLYSNLFPSFNFISFPVTNNARNSSIDSGNNEHNFQQEDIDDVSVNSFNSSVLNRMASELFDDEYNIRRSMQNISANKNFYSNYYDELIKEKSTKDNVGDDYNDSSDFQKYITEFNKELKIETNLKKILDKKKSDTNNLKNKTLINVINDEHYISQNYYVPDDDTKVSQDNVDLLDNNSKQYYCEKKQFHSFLPKKSLASFNSRMSPSKLKHKGSLLKGLHRDGSIATPKNHTTPTNPFNSVVKTPMSISSHMNPFKFKIFSSSSASIIASVHTDRGHGYSSNIDGDAITSVKSIKPNDKYKKIIFDKSCAVSPADSTVKRAASRIKNEINTTTTEGYSSDSHNDISSDDLIDEDNLTGSRNYPARYNSDDSELDDISATRGSAIMSRSASNNNGNGKTNDIVDDPRYGSLQKKLTQRHLQMIALSGTLGVGLYLSTSKNFSISGPLGALLGFIIAGSVVLSTMLSLCEMVTFIPLVGGVSGIGSRFVDDAFGFASGFIYWINYIMSLPSEITAATIMLSYYDNIEIPGPGAAGWITFFLVWTVVVNLLDVRVYGELEFFFSLLKILVMMLSIILNIIINVGGMPPERTKIGFTYWQASQSDPSQGLTYGLFRPTFDLKDTGIGSLNGIGGNTGRFLSILISTCISNYAYVGTEISVIVAAEAKHPRKALPSATNRIFWRILLFYIFSVFCVGLNFYAGDPRLLRYRTINSDDTSDNRTAIQEAIVDYFGGDVCTQQKNTDRLKNFSGLYNGNQSPWIIAFQNARLCSLSAVFNGMFVVFALSAGSSQLYASSRTLYQMALQGKAPSIFSRCSKQGVPYLAVIFSGMFGSLAYLCISNDSNNVFQRLMMLCSSSGEIVWACMCLSFIRYYYGLKSRTDLISRNSPAFPYKSPMQPYLAYYGLIVGLFLIFSTGATVFLHDSWSAEFFVTSYGSLIVFLVSYFAYKFVKGTKILKIDQIQLDIGRKESDKTIWEETKAYSSNFQEKFKQVCSYLF</sequence>
<evidence type="ECO:0000256" key="5">
    <source>
        <dbReference type="SAM" id="MobiDB-lite"/>
    </source>
</evidence>
<keyword evidence="2 6" id="KW-0812">Transmembrane</keyword>
<dbReference type="GO" id="GO:0015171">
    <property type="term" value="F:amino acid transmembrane transporter activity"/>
    <property type="evidence" value="ECO:0007669"/>
    <property type="project" value="TreeGrafter"/>
</dbReference>
<feature type="region of interest" description="Disordered" evidence="5">
    <location>
        <begin position="43"/>
        <end position="64"/>
    </location>
</feature>
<dbReference type="AlphaFoldDB" id="A0AAV5QI20"/>
<dbReference type="Gene3D" id="1.20.1740.10">
    <property type="entry name" value="Amino acid/polyamine transporter I"/>
    <property type="match status" value="1"/>
</dbReference>
<dbReference type="GO" id="GO:0016020">
    <property type="term" value="C:membrane"/>
    <property type="evidence" value="ECO:0007669"/>
    <property type="project" value="UniProtKB-SubCell"/>
</dbReference>
<evidence type="ECO:0000256" key="3">
    <source>
        <dbReference type="ARBA" id="ARBA00022989"/>
    </source>
</evidence>
<feature type="transmembrane region" description="Helical" evidence="6">
    <location>
        <begin position="839"/>
        <end position="859"/>
    </location>
</feature>
<feature type="transmembrane region" description="Helical" evidence="6">
    <location>
        <begin position="745"/>
        <end position="766"/>
    </location>
</feature>
<feature type="transmembrane region" description="Helical" evidence="6">
    <location>
        <begin position="992"/>
        <end position="1012"/>
    </location>
</feature>
<feature type="region of interest" description="Disordered" evidence="5">
    <location>
        <begin position="1"/>
        <end position="20"/>
    </location>
</feature>
<reference evidence="8 9" key="1">
    <citation type="journal article" date="2023" name="Elife">
        <title>Identification of key yeast species and microbe-microbe interactions impacting larval growth of Drosophila in the wild.</title>
        <authorList>
            <person name="Mure A."/>
            <person name="Sugiura Y."/>
            <person name="Maeda R."/>
            <person name="Honda K."/>
            <person name="Sakurai N."/>
            <person name="Takahashi Y."/>
            <person name="Watada M."/>
            <person name="Katoh T."/>
            <person name="Gotoh A."/>
            <person name="Gotoh Y."/>
            <person name="Taniguchi I."/>
            <person name="Nakamura K."/>
            <person name="Hayashi T."/>
            <person name="Katayama T."/>
            <person name="Uemura T."/>
            <person name="Hattori Y."/>
        </authorList>
    </citation>
    <scope>NUCLEOTIDE SEQUENCE [LARGE SCALE GENOMIC DNA]</scope>
    <source>
        <strain evidence="8 9">SC-9</strain>
    </source>
</reference>
<dbReference type="Pfam" id="PF00324">
    <property type="entry name" value="AA_permease"/>
    <property type="match status" value="1"/>
</dbReference>
<evidence type="ECO:0000313" key="9">
    <source>
        <dbReference type="Proteomes" id="UP001360560"/>
    </source>
</evidence>
<feature type="transmembrane region" description="Helical" evidence="6">
    <location>
        <begin position="601"/>
        <end position="621"/>
    </location>
</feature>
<evidence type="ECO:0000256" key="4">
    <source>
        <dbReference type="ARBA" id="ARBA00023136"/>
    </source>
</evidence>
<keyword evidence="4 6" id="KW-0472">Membrane</keyword>
<feature type="transmembrane region" description="Helical" evidence="6">
    <location>
        <begin position="965"/>
        <end position="986"/>
    </location>
</feature>
<protein>
    <submittedName>
        <fullName evidence="8">Ssy1 protein</fullName>
    </submittedName>
</protein>
<name>A0AAV5QI20_9ASCO</name>
<dbReference type="Proteomes" id="UP001360560">
    <property type="component" value="Unassembled WGS sequence"/>
</dbReference>
<feature type="transmembrane region" description="Helical" evidence="6">
    <location>
        <begin position="488"/>
        <end position="505"/>
    </location>
</feature>
<organism evidence="8 9">
    <name type="scientific">Saccharomycopsis crataegensis</name>
    <dbReference type="NCBI Taxonomy" id="43959"/>
    <lineage>
        <taxon>Eukaryota</taxon>
        <taxon>Fungi</taxon>
        <taxon>Dikarya</taxon>
        <taxon>Ascomycota</taxon>
        <taxon>Saccharomycotina</taxon>
        <taxon>Saccharomycetes</taxon>
        <taxon>Saccharomycopsidaceae</taxon>
        <taxon>Saccharomycopsis</taxon>
    </lineage>
</organism>
<keyword evidence="9" id="KW-1185">Reference proteome</keyword>
<gene>
    <name evidence="8" type="ORF">DASC09_016190</name>
</gene>
<proteinExistence type="predicted"/>